<name>A0ABV1VBB1_9ACTN</name>
<evidence type="ECO:0000313" key="1">
    <source>
        <dbReference type="EMBL" id="MER6903768.1"/>
    </source>
</evidence>
<keyword evidence="2" id="KW-1185">Reference proteome</keyword>
<dbReference type="EMBL" id="JBEPCV010000005">
    <property type="protein sequence ID" value="MER6903768.1"/>
    <property type="molecule type" value="Genomic_DNA"/>
</dbReference>
<gene>
    <name evidence="1" type="ORF">ABT322_08260</name>
</gene>
<proteinExistence type="predicted"/>
<organism evidence="1 2">
    <name type="scientific">Streptomyces flaveolus</name>
    <dbReference type="NCBI Taxonomy" id="67297"/>
    <lineage>
        <taxon>Bacteria</taxon>
        <taxon>Bacillati</taxon>
        <taxon>Actinomycetota</taxon>
        <taxon>Actinomycetes</taxon>
        <taxon>Kitasatosporales</taxon>
        <taxon>Streptomycetaceae</taxon>
        <taxon>Streptomyces</taxon>
    </lineage>
</organism>
<protein>
    <submittedName>
        <fullName evidence="1">Uncharacterized protein</fullName>
    </submittedName>
</protein>
<comment type="caution">
    <text evidence="1">The sequence shown here is derived from an EMBL/GenBank/DDBJ whole genome shotgun (WGS) entry which is preliminary data.</text>
</comment>
<sequence>MTHRPACPHCSTSTTRIDVDGEDVWLCNAPDCARRTYGTGDPDDDDMLPTYTTTDDNGTTIIYHGTGSIDIEATAELAAQTGYDEDE</sequence>
<reference evidence="1 2" key="1">
    <citation type="submission" date="2024-06" db="EMBL/GenBank/DDBJ databases">
        <title>The Natural Products Discovery Center: Release of the First 8490 Sequenced Strains for Exploring Actinobacteria Biosynthetic Diversity.</title>
        <authorList>
            <person name="Kalkreuter E."/>
            <person name="Kautsar S.A."/>
            <person name="Yang D."/>
            <person name="Bader C.D."/>
            <person name="Teijaro C.N."/>
            <person name="Fluegel L."/>
            <person name="Davis C.M."/>
            <person name="Simpson J.R."/>
            <person name="Lauterbach L."/>
            <person name="Steele A.D."/>
            <person name="Gui C."/>
            <person name="Meng S."/>
            <person name="Li G."/>
            <person name="Viehrig K."/>
            <person name="Ye F."/>
            <person name="Su P."/>
            <person name="Kiefer A.F."/>
            <person name="Nichols A."/>
            <person name="Cepeda A.J."/>
            <person name="Yan W."/>
            <person name="Fan B."/>
            <person name="Jiang Y."/>
            <person name="Adhikari A."/>
            <person name="Zheng C.-J."/>
            <person name="Schuster L."/>
            <person name="Cowan T.M."/>
            <person name="Smanski M.J."/>
            <person name="Chevrette M.G."/>
            <person name="De Carvalho L.P.S."/>
            <person name="Shen B."/>
        </authorList>
    </citation>
    <scope>NUCLEOTIDE SEQUENCE [LARGE SCALE GENOMIC DNA]</scope>
    <source>
        <strain evidence="1 2">NPDC000632</strain>
    </source>
</reference>
<evidence type="ECO:0000313" key="2">
    <source>
        <dbReference type="Proteomes" id="UP001490330"/>
    </source>
</evidence>
<accession>A0ABV1VBB1</accession>
<dbReference type="Proteomes" id="UP001490330">
    <property type="component" value="Unassembled WGS sequence"/>
</dbReference>
<dbReference type="RefSeq" id="WP_350726236.1">
    <property type="nucleotide sequence ID" value="NZ_JBEPCO010000090.1"/>
</dbReference>